<evidence type="ECO:0000313" key="1">
    <source>
        <dbReference type="EMBL" id="RFC68255.1"/>
    </source>
</evidence>
<sequence>MLTPVYFYVPAVERYHSLEFYQSVKNFHKYLICIRKNMIILVKKSPWARPKGSGRIMVNGAHKILFRIQRYTRMT</sequence>
<accession>A0A371XG93</accession>
<keyword evidence="2" id="KW-1185">Reference proteome</keyword>
<dbReference type="AlphaFoldDB" id="A0A371XG93"/>
<gene>
    <name evidence="1" type="ORF">DY251_08300</name>
</gene>
<protein>
    <submittedName>
        <fullName evidence="1">Uncharacterized protein</fullName>
    </submittedName>
</protein>
<evidence type="ECO:0000313" key="2">
    <source>
        <dbReference type="Proteomes" id="UP000262379"/>
    </source>
</evidence>
<organism evidence="1 2">
    <name type="scientific">Mesorhizobium denitrificans</name>
    <dbReference type="NCBI Taxonomy" id="2294114"/>
    <lineage>
        <taxon>Bacteria</taxon>
        <taxon>Pseudomonadati</taxon>
        <taxon>Pseudomonadota</taxon>
        <taxon>Alphaproteobacteria</taxon>
        <taxon>Hyphomicrobiales</taxon>
        <taxon>Phyllobacteriaceae</taxon>
        <taxon>Mesorhizobium</taxon>
    </lineage>
</organism>
<comment type="caution">
    <text evidence="1">The sequence shown here is derived from an EMBL/GenBank/DDBJ whole genome shotgun (WGS) entry which is preliminary data.</text>
</comment>
<name>A0A371XG93_9HYPH</name>
<dbReference type="Proteomes" id="UP000262379">
    <property type="component" value="Unassembled WGS sequence"/>
</dbReference>
<dbReference type="EMBL" id="QURN01000005">
    <property type="protein sequence ID" value="RFC68255.1"/>
    <property type="molecule type" value="Genomic_DNA"/>
</dbReference>
<proteinExistence type="predicted"/>
<reference evidence="2" key="1">
    <citation type="submission" date="2018-08" db="EMBL/GenBank/DDBJ databases">
        <authorList>
            <person name="Im W.T."/>
        </authorList>
    </citation>
    <scope>NUCLEOTIDE SEQUENCE [LARGE SCALE GENOMIC DNA]</scope>
    <source>
        <strain evidence="2">LA-28</strain>
    </source>
</reference>